<keyword evidence="5" id="KW-1133">Transmembrane helix</keyword>
<keyword evidence="3 4" id="KW-0408">Iron</keyword>
<gene>
    <name evidence="7" type="ORF">DAMNIGENAA_06410</name>
</gene>
<reference evidence="7" key="1">
    <citation type="submission" date="2022-12" db="EMBL/GenBank/DDBJ databases">
        <title>Reference genome sequencing for broad-spectrum identification of bacterial and archaeal isolates by mass spectrometry.</title>
        <authorList>
            <person name="Sekiguchi Y."/>
            <person name="Tourlousse D.M."/>
        </authorList>
    </citation>
    <scope>NUCLEOTIDE SEQUENCE</scope>
    <source>
        <strain evidence="7">ASRB1</strain>
    </source>
</reference>
<dbReference type="GO" id="GO:0009055">
    <property type="term" value="F:electron transfer activity"/>
    <property type="evidence" value="ECO:0007669"/>
    <property type="project" value="InterPro"/>
</dbReference>
<dbReference type="PROSITE" id="PS51007">
    <property type="entry name" value="CYTC"/>
    <property type="match status" value="1"/>
</dbReference>
<evidence type="ECO:0000256" key="1">
    <source>
        <dbReference type="ARBA" id="ARBA00022617"/>
    </source>
</evidence>
<feature type="transmembrane region" description="Helical" evidence="5">
    <location>
        <begin position="25"/>
        <end position="45"/>
    </location>
</feature>
<keyword evidence="2 4" id="KW-0479">Metal-binding</keyword>
<dbReference type="SUPFAM" id="SSF46626">
    <property type="entry name" value="Cytochrome c"/>
    <property type="match status" value="1"/>
</dbReference>
<evidence type="ECO:0000313" key="8">
    <source>
        <dbReference type="Proteomes" id="UP001144372"/>
    </source>
</evidence>
<feature type="transmembrane region" description="Helical" evidence="5">
    <location>
        <begin position="57"/>
        <end position="75"/>
    </location>
</feature>
<evidence type="ECO:0000256" key="2">
    <source>
        <dbReference type="ARBA" id="ARBA00022723"/>
    </source>
</evidence>
<protein>
    <recommendedName>
        <fullName evidence="6">Cytochrome c domain-containing protein</fullName>
    </recommendedName>
</protein>
<keyword evidence="5" id="KW-0472">Membrane</keyword>
<dbReference type="InterPro" id="IPR019251">
    <property type="entry name" value="DUF2231_TM"/>
</dbReference>
<dbReference type="InterPro" id="IPR036909">
    <property type="entry name" value="Cyt_c-like_dom_sf"/>
</dbReference>
<dbReference type="Pfam" id="PF09990">
    <property type="entry name" value="DUF2231"/>
    <property type="match status" value="1"/>
</dbReference>
<dbReference type="RefSeq" id="WP_281792224.1">
    <property type="nucleotide sequence ID" value="NZ_BSDR01000001.1"/>
</dbReference>
<evidence type="ECO:0000256" key="3">
    <source>
        <dbReference type="ARBA" id="ARBA00023004"/>
    </source>
</evidence>
<dbReference type="Pfam" id="PF13442">
    <property type="entry name" value="Cytochrome_CBB3"/>
    <property type="match status" value="1"/>
</dbReference>
<keyword evidence="1 4" id="KW-0349">Heme</keyword>
<feature type="transmembrane region" description="Helical" evidence="5">
    <location>
        <begin position="87"/>
        <end position="109"/>
    </location>
</feature>
<sequence length="232" mass="25707">MNDAINSFYSFLSTMGYSHPIHPTQVHLVIGLIAGAFIFAALDRFRVYSNLAQSGRHCFLLAFAFFFPTVLFGFMDWQHFYSGTFLFPIMVKLALAGILLGLLFLGFIVGRRGKEKSTFLLTIYFVAFLTVGGLGYFGGQLVYGAKDVTLAESFKEGQDIFKAKCAGCHLNGGNVISPDHPVKGSSKLANFNTFLDWLRNPEAPMPSFPKTALPDNDAQKLYKYIVNVLEKG</sequence>
<proteinExistence type="predicted"/>
<dbReference type="EMBL" id="BSDR01000001">
    <property type="protein sequence ID" value="GLI33208.1"/>
    <property type="molecule type" value="Genomic_DNA"/>
</dbReference>
<evidence type="ECO:0000259" key="6">
    <source>
        <dbReference type="PROSITE" id="PS51007"/>
    </source>
</evidence>
<evidence type="ECO:0000256" key="5">
    <source>
        <dbReference type="SAM" id="Phobius"/>
    </source>
</evidence>
<evidence type="ECO:0000313" key="7">
    <source>
        <dbReference type="EMBL" id="GLI33208.1"/>
    </source>
</evidence>
<keyword evidence="8" id="KW-1185">Reference proteome</keyword>
<dbReference type="Gene3D" id="1.10.760.10">
    <property type="entry name" value="Cytochrome c-like domain"/>
    <property type="match status" value="1"/>
</dbReference>
<dbReference type="Proteomes" id="UP001144372">
    <property type="component" value="Unassembled WGS sequence"/>
</dbReference>
<dbReference type="GO" id="GO:0046872">
    <property type="term" value="F:metal ion binding"/>
    <property type="evidence" value="ECO:0007669"/>
    <property type="project" value="UniProtKB-KW"/>
</dbReference>
<dbReference type="InterPro" id="IPR009056">
    <property type="entry name" value="Cyt_c-like_dom"/>
</dbReference>
<accession>A0A9W6D0T3</accession>
<dbReference type="AlphaFoldDB" id="A0A9W6D0T3"/>
<name>A0A9W6D0T3_9BACT</name>
<evidence type="ECO:0000256" key="4">
    <source>
        <dbReference type="PROSITE-ProRule" id="PRU00433"/>
    </source>
</evidence>
<organism evidence="7 8">
    <name type="scientific">Desulforhabdus amnigena</name>
    <dbReference type="NCBI Taxonomy" id="40218"/>
    <lineage>
        <taxon>Bacteria</taxon>
        <taxon>Pseudomonadati</taxon>
        <taxon>Thermodesulfobacteriota</taxon>
        <taxon>Syntrophobacteria</taxon>
        <taxon>Syntrophobacterales</taxon>
        <taxon>Syntrophobacteraceae</taxon>
        <taxon>Desulforhabdus</taxon>
    </lineage>
</organism>
<feature type="domain" description="Cytochrome c" evidence="6">
    <location>
        <begin position="152"/>
        <end position="229"/>
    </location>
</feature>
<keyword evidence="5" id="KW-0812">Transmembrane</keyword>
<feature type="transmembrane region" description="Helical" evidence="5">
    <location>
        <begin position="121"/>
        <end position="143"/>
    </location>
</feature>
<comment type="caution">
    <text evidence="7">The sequence shown here is derived from an EMBL/GenBank/DDBJ whole genome shotgun (WGS) entry which is preliminary data.</text>
</comment>
<dbReference type="GO" id="GO:0020037">
    <property type="term" value="F:heme binding"/>
    <property type="evidence" value="ECO:0007669"/>
    <property type="project" value="InterPro"/>
</dbReference>